<dbReference type="SMART" id="SM00448">
    <property type="entry name" value="REC"/>
    <property type="match status" value="1"/>
</dbReference>
<reference evidence="5" key="1">
    <citation type="submission" date="2016-10" db="EMBL/GenBank/DDBJ databases">
        <authorList>
            <person name="Varghese N."/>
            <person name="Submissions S."/>
        </authorList>
    </citation>
    <scope>NUCLEOTIDE SEQUENCE [LARGE SCALE GENOMIC DNA]</scope>
    <source>
        <strain evidence="5">BS3660</strain>
    </source>
</reference>
<evidence type="ECO:0000256" key="2">
    <source>
        <dbReference type="PROSITE-ProRule" id="PRU00169"/>
    </source>
</evidence>
<dbReference type="Pfam" id="PF00072">
    <property type="entry name" value="Response_reg"/>
    <property type="match status" value="1"/>
</dbReference>
<keyword evidence="1 2" id="KW-0597">Phosphoprotein</keyword>
<dbReference type="PROSITE" id="PS50110">
    <property type="entry name" value="RESPONSE_REGULATORY"/>
    <property type="match status" value="1"/>
</dbReference>
<dbReference type="PANTHER" id="PTHR44591">
    <property type="entry name" value="STRESS RESPONSE REGULATOR PROTEIN 1"/>
    <property type="match status" value="1"/>
</dbReference>
<dbReference type="AlphaFoldDB" id="A0A1H4UVA7"/>
<protein>
    <submittedName>
        <fullName evidence="4">Response regulator receiver domain-containing protein</fullName>
    </submittedName>
</protein>
<dbReference type="Proteomes" id="UP000198542">
    <property type="component" value="Unassembled WGS sequence"/>
</dbReference>
<dbReference type="PANTHER" id="PTHR44591:SF3">
    <property type="entry name" value="RESPONSE REGULATORY DOMAIN-CONTAINING PROTEIN"/>
    <property type="match status" value="1"/>
</dbReference>
<feature type="modified residue" description="4-aspartylphosphate" evidence="2">
    <location>
        <position position="86"/>
    </location>
</feature>
<name>A0A1H4UVA7_PSEJE</name>
<proteinExistence type="predicted"/>
<dbReference type="Gene3D" id="3.40.50.2300">
    <property type="match status" value="1"/>
</dbReference>
<keyword evidence="5" id="KW-1185">Reference proteome</keyword>
<dbReference type="GO" id="GO:0000160">
    <property type="term" value="P:phosphorelay signal transduction system"/>
    <property type="evidence" value="ECO:0007669"/>
    <property type="project" value="InterPro"/>
</dbReference>
<evidence type="ECO:0000259" key="3">
    <source>
        <dbReference type="PROSITE" id="PS50110"/>
    </source>
</evidence>
<evidence type="ECO:0000313" key="4">
    <source>
        <dbReference type="EMBL" id="SEC72181.1"/>
    </source>
</evidence>
<dbReference type="SUPFAM" id="SSF52172">
    <property type="entry name" value="CheY-like"/>
    <property type="match status" value="1"/>
</dbReference>
<dbReference type="InterPro" id="IPR011006">
    <property type="entry name" value="CheY-like_superfamily"/>
</dbReference>
<evidence type="ECO:0000256" key="1">
    <source>
        <dbReference type="ARBA" id="ARBA00022553"/>
    </source>
</evidence>
<accession>A0A1H4UVA7</accession>
<gene>
    <name evidence="4" type="ORF">SAMN04490187_5456</name>
</gene>
<dbReference type="EMBL" id="FNTC01000002">
    <property type="protein sequence ID" value="SEC72181.1"/>
    <property type="molecule type" value="Genomic_DNA"/>
</dbReference>
<organism evidence="4 5">
    <name type="scientific">Pseudomonas jessenii</name>
    <dbReference type="NCBI Taxonomy" id="77298"/>
    <lineage>
        <taxon>Bacteria</taxon>
        <taxon>Pseudomonadati</taxon>
        <taxon>Pseudomonadota</taxon>
        <taxon>Gammaproteobacteria</taxon>
        <taxon>Pseudomonadales</taxon>
        <taxon>Pseudomonadaceae</taxon>
        <taxon>Pseudomonas</taxon>
    </lineage>
</organism>
<feature type="domain" description="Response regulatory" evidence="3">
    <location>
        <begin position="34"/>
        <end position="156"/>
    </location>
</feature>
<dbReference type="InterPro" id="IPR001789">
    <property type="entry name" value="Sig_transdc_resp-reg_receiver"/>
</dbReference>
<evidence type="ECO:0000313" key="5">
    <source>
        <dbReference type="Proteomes" id="UP000198542"/>
    </source>
</evidence>
<dbReference type="InterPro" id="IPR050595">
    <property type="entry name" value="Bact_response_regulator"/>
</dbReference>
<sequence length="157" mass="17474">MSSKLIACPVLSRNNRPPFRSTDEVRAMAEDDLRILVVEDHPFQLIATQCLLESYGFTRLTTTDSAKGALLQLLGADQPFDILLCDQCLPDLTGLDLVRFASQRGLIRQAIILSSLTTSELDELEKTASEQRLPLLGFLIKPLKQSEFRDLLTSALL</sequence>